<dbReference type="InterPro" id="IPR010982">
    <property type="entry name" value="Lambda_DNA-bd_dom_sf"/>
</dbReference>
<dbReference type="CDD" id="cd00093">
    <property type="entry name" value="HTH_XRE"/>
    <property type="match status" value="1"/>
</dbReference>
<dbReference type="OrthoDB" id="72638at2"/>
<keyword evidence="1" id="KW-0238">DNA-binding</keyword>
<dbReference type="GO" id="GO:0003677">
    <property type="term" value="F:DNA binding"/>
    <property type="evidence" value="ECO:0007669"/>
    <property type="project" value="UniProtKB-KW"/>
</dbReference>
<dbReference type="PANTHER" id="PTHR46558">
    <property type="entry name" value="TRACRIPTIONAL REGULATORY PROTEIN-RELATED-RELATED"/>
    <property type="match status" value="1"/>
</dbReference>
<dbReference type="RefSeq" id="WP_090775455.1">
    <property type="nucleotide sequence ID" value="NZ_FMYM01000005.1"/>
</dbReference>
<accession>A0A1G6IK79</accession>
<name>A0A1G6IK79_9BACI</name>
<dbReference type="PANTHER" id="PTHR46558:SF11">
    <property type="entry name" value="HTH-TYPE TRANSCRIPTIONAL REGULATOR XRE"/>
    <property type="match status" value="1"/>
</dbReference>
<dbReference type="PROSITE" id="PS50943">
    <property type="entry name" value="HTH_CROC1"/>
    <property type="match status" value="1"/>
</dbReference>
<dbReference type="Proteomes" id="UP000242662">
    <property type="component" value="Unassembled WGS sequence"/>
</dbReference>
<dbReference type="STRING" id="1464122.SAMN05421737_10593"/>
<dbReference type="SMART" id="SM00530">
    <property type="entry name" value="HTH_XRE"/>
    <property type="match status" value="1"/>
</dbReference>
<evidence type="ECO:0000313" key="4">
    <source>
        <dbReference type="Proteomes" id="UP000242662"/>
    </source>
</evidence>
<feature type="domain" description="HTH cro/C1-type" evidence="2">
    <location>
        <begin position="8"/>
        <end position="62"/>
    </location>
</feature>
<evidence type="ECO:0000259" key="2">
    <source>
        <dbReference type="PROSITE" id="PS50943"/>
    </source>
</evidence>
<protein>
    <submittedName>
        <fullName evidence="3">Transcriptional regulator, contains XRE-family HTH domain</fullName>
    </submittedName>
</protein>
<dbReference type="Gene3D" id="1.10.260.40">
    <property type="entry name" value="lambda repressor-like DNA-binding domains"/>
    <property type="match status" value="1"/>
</dbReference>
<reference evidence="4" key="1">
    <citation type="submission" date="2016-09" db="EMBL/GenBank/DDBJ databases">
        <authorList>
            <person name="Varghese N."/>
            <person name="Submissions S."/>
        </authorList>
    </citation>
    <scope>NUCLEOTIDE SEQUENCE [LARGE SCALE GENOMIC DNA]</scope>
    <source>
        <strain evidence="4">25nlg</strain>
    </source>
</reference>
<sequence>MSIKPDHLRALRKKRKLTQEQLGQMLGVTKVSVSGYETGNRNPDTSTLIKICDTFNVSADYLLGRTVNATLPLADEQLTEEENRLLREYLAFLRYK</sequence>
<gene>
    <name evidence="3" type="ORF">SAMN05421737_10593</name>
</gene>
<dbReference type="AlphaFoldDB" id="A0A1G6IK79"/>
<evidence type="ECO:0000313" key="3">
    <source>
        <dbReference type="EMBL" id="SDC06939.1"/>
    </source>
</evidence>
<evidence type="ECO:0000256" key="1">
    <source>
        <dbReference type="ARBA" id="ARBA00023125"/>
    </source>
</evidence>
<proteinExistence type="predicted"/>
<dbReference type="InterPro" id="IPR001387">
    <property type="entry name" value="Cro/C1-type_HTH"/>
</dbReference>
<dbReference type="SUPFAM" id="SSF47413">
    <property type="entry name" value="lambda repressor-like DNA-binding domains"/>
    <property type="match status" value="1"/>
</dbReference>
<dbReference type="EMBL" id="FMYM01000005">
    <property type="protein sequence ID" value="SDC06939.1"/>
    <property type="molecule type" value="Genomic_DNA"/>
</dbReference>
<organism evidence="3 4">
    <name type="scientific">Shouchella lonarensis</name>
    <dbReference type="NCBI Taxonomy" id="1464122"/>
    <lineage>
        <taxon>Bacteria</taxon>
        <taxon>Bacillati</taxon>
        <taxon>Bacillota</taxon>
        <taxon>Bacilli</taxon>
        <taxon>Bacillales</taxon>
        <taxon>Bacillaceae</taxon>
        <taxon>Shouchella</taxon>
    </lineage>
</organism>
<dbReference type="Pfam" id="PF01381">
    <property type="entry name" value="HTH_3"/>
    <property type="match status" value="1"/>
</dbReference>
<keyword evidence="4" id="KW-1185">Reference proteome</keyword>